<protein>
    <submittedName>
        <fullName evidence="2">Uncharacterized protein</fullName>
    </submittedName>
</protein>
<evidence type="ECO:0000313" key="2">
    <source>
        <dbReference type="EMBL" id="KAK7098523.1"/>
    </source>
</evidence>
<name>A0AAN9G7L2_9CAEN</name>
<keyword evidence="3" id="KW-1185">Reference proteome</keyword>
<dbReference type="Proteomes" id="UP001374579">
    <property type="component" value="Unassembled WGS sequence"/>
</dbReference>
<reference evidence="2 3" key="1">
    <citation type="submission" date="2024-02" db="EMBL/GenBank/DDBJ databases">
        <title>Chromosome-scale genome assembly of the rough periwinkle Littorina saxatilis.</title>
        <authorList>
            <person name="De Jode A."/>
            <person name="Faria R."/>
            <person name="Formenti G."/>
            <person name="Sims Y."/>
            <person name="Smith T.P."/>
            <person name="Tracey A."/>
            <person name="Wood J.M.D."/>
            <person name="Zagrodzka Z.B."/>
            <person name="Johannesson K."/>
            <person name="Butlin R.K."/>
            <person name="Leder E.H."/>
        </authorList>
    </citation>
    <scope>NUCLEOTIDE SEQUENCE [LARGE SCALE GENOMIC DNA]</scope>
    <source>
        <strain evidence="2">Snail1</strain>
        <tissue evidence="2">Muscle</tissue>
    </source>
</reference>
<gene>
    <name evidence="2" type="ORF">V1264_002796</name>
</gene>
<evidence type="ECO:0000313" key="3">
    <source>
        <dbReference type="Proteomes" id="UP001374579"/>
    </source>
</evidence>
<comment type="caution">
    <text evidence="2">The sequence shown here is derived from an EMBL/GenBank/DDBJ whole genome shotgun (WGS) entry which is preliminary data.</text>
</comment>
<dbReference type="PANTHER" id="PTHR34261:SF1">
    <property type="entry name" value="TUBULIN POLYMERIZATION-PROMOTING PROTEIN"/>
    <property type="match status" value="1"/>
</dbReference>
<accession>A0AAN9G7L2</accession>
<dbReference type="EMBL" id="JBAMIC010000012">
    <property type="protein sequence ID" value="KAK7098523.1"/>
    <property type="molecule type" value="Genomic_DNA"/>
</dbReference>
<dbReference type="AlphaFoldDB" id="A0AAN9G7L2"/>
<organism evidence="2 3">
    <name type="scientific">Littorina saxatilis</name>
    <dbReference type="NCBI Taxonomy" id="31220"/>
    <lineage>
        <taxon>Eukaryota</taxon>
        <taxon>Metazoa</taxon>
        <taxon>Spiralia</taxon>
        <taxon>Lophotrochozoa</taxon>
        <taxon>Mollusca</taxon>
        <taxon>Gastropoda</taxon>
        <taxon>Caenogastropoda</taxon>
        <taxon>Littorinimorpha</taxon>
        <taxon>Littorinoidea</taxon>
        <taxon>Littorinidae</taxon>
        <taxon>Littorina</taxon>
    </lineage>
</organism>
<sequence length="167" mass="19606">MSQTMKLVGSSCLFIVAVFCAVAESADVTVTGKYCDTNHRCGWHGYNYFWCYTSRYQKEWDYCCKPGHPCDTYNYSYDWCYYSSVSWSYCDTDNKERDKTVNGRSCLSGESCGQHGYSYYWCYVQIGAWDYCCKPDHACAKHGSEYNWCRYGYWSRSWAYCKPEKKG</sequence>
<feature type="signal peptide" evidence="1">
    <location>
        <begin position="1"/>
        <end position="25"/>
    </location>
</feature>
<dbReference type="InterPro" id="IPR053358">
    <property type="entry name" value="Diff-assoc_signaling"/>
</dbReference>
<keyword evidence="1" id="KW-0732">Signal</keyword>
<evidence type="ECO:0000256" key="1">
    <source>
        <dbReference type="SAM" id="SignalP"/>
    </source>
</evidence>
<dbReference type="PANTHER" id="PTHR34261">
    <property type="entry name" value="APC REGULATOR OF WNT-SIGNALING PATHWAY-RELATED"/>
    <property type="match status" value="1"/>
</dbReference>
<feature type="chain" id="PRO_5042851918" evidence="1">
    <location>
        <begin position="26"/>
        <end position="167"/>
    </location>
</feature>
<proteinExistence type="predicted"/>